<keyword evidence="1" id="KW-0175">Coiled coil</keyword>
<evidence type="ECO:0008006" key="4">
    <source>
        <dbReference type="Google" id="ProtNLM"/>
    </source>
</evidence>
<evidence type="ECO:0000313" key="3">
    <source>
        <dbReference type="Proteomes" id="UP000058636"/>
    </source>
</evidence>
<protein>
    <recommendedName>
        <fullName evidence="4">RNase NYN domain-containing protein</fullName>
    </recommendedName>
</protein>
<accession>A0A124FG30</accession>
<dbReference type="OMA" id="LEILFWY"/>
<proteinExistence type="predicted"/>
<dbReference type="PATRIC" id="fig|93930.3.peg.1409"/>
<feature type="coiled-coil region" evidence="1">
    <location>
        <begin position="127"/>
        <end position="154"/>
    </location>
</feature>
<organism evidence="2 3">
    <name type="scientific">Thermotoga petrophila</name>
    <dbReference type="NCBI Taxonomy" id="93929"/>
    <lineage>
        <taxon>Bacteria</taxon>
        <taxon>Thermotogati</taxon>
        <taxon>Thermotogota</taxon>
        <taxon>Thermotogae</taxon>
        <taxon>Thermotogales</taxon>
        <taxon>Thermotogaceae</taxon>
        <taxon>Thermotoga</taxon>
    </lineage>
</organism>
<evidence type="ECO:0000256" key="1">
    <source>
        <dbReference type="SAM" id="Coils"/>
    </source>
</evidence>
<name>A0A124FG30_9THEM</name>
<comment type="caution">
    <text evidence="2">The sequence shown here is derived from an EMBL/GenBank/DDBJ whole genome shotgun (WGS) entry which is preliminary data.</text>
</comment>
<dbReference type="EMBL" id="LGFG01000031">
    <property type="protein sequence ID" value="KUK23335.1"/>
    <property type="molecule type" value="Genomic_DNA"/>
</dbReference>
<evidence type="ECO:0000313" key="2">
    <source>
        <dbReference type="EMBL" id="KUK23335.1"/>
    </source>
</evidence>
<dbReference type="AlphaFoldDB" id="A0A124FG30"/>
<gene>
    <name evidence="2" type="ORF">XD57_0565</name>
</gene>
<reference evidence="2 3" key="1">
    <citation type="journal article" date="2015" name="MBio">
        <title>Genome-Resolved Metagenomic Analysis Reveals Roles for Candidate Phyla and Other Microbial Community Members in Biogeochemical Transformations in Oil Reservoirs.</title>
        <authorList>
            <person name="Hu P."/>
            <person name="Tom L."/>
            <person name="Singh A."/>
            <person name="Thomas B.C."/>
            <person name="Baker B.J."/>
            <person name="Piceno Y.M."/>
            <person name="Andersen G.L."/>
            <person name="Banfield J.F."/>
        </authorList>
    </citation>
    <scope>NUCLEOTIDE SEQUENCE [LARGE SCALE GENOMIC DNA]</scope>
    <source>
        <strain evidence="2">46_26</strain>
    </source>
</reference>
<sequence>MQMKQVLLEARQDFLSLLKRRGWKEKDLNILRGIFLGELSRVDVPADIFELAIKEAVKGNLKLSSKLLGVSEIDTLEILFWYLPKKYPLPSERLKKRLKARSVKEFIEEANRLRVKLGKKDFMELYLHLEEAEEEEEKRENTDLLERVRNLSIEKLSESEIEELRYFYSLLDLRGKESVRTLNIHPYILSAIIRNPSAPIVIDGSNLLWRGGLSVSYIYEVFERLAVFREFFFPYRIVFDRNAEFVLPVHERKGFERWKNSPNVLFESPADGLIISLANTMDAVVLSGDRFRDHGLPRRVRVLTPEEIEKG</sequence>
<dbReference type="Proteomes" id="UP000058636">
    <property type="component" value="Unassembled WGS sequence"/>
</dbReference>